<name>A0A2K2DGC6_BRADI</name>
<dbReference type="InParanoid" id="A0A2K2DGC6"/>
<gene>
    <name evidence="2" type="ORF">BRADI_2g57090v3</name>
</gene>
<reference evidence="2" key="2">
    <citation type="submission" date="2017-06" db="EMBL/GenBank/DDBJ databases">
        <title>WGS assembly of Brachypodium distachyon.</title>
        <authorList>
            <consortium name="The International Brachypodium Initiative"/>
            <person name="Lucas S."/>
            <person name="Harmon-Smith M."/>
            <person name="Lail K."/>
            <person name="Tice H."/>
            <person name="Grimwood J."/>
            <person name="Bruce D."/>
            <person name="Barry K."/>
            <person name="Shu S."/>
            <person name="Lindquist E."/>
            <person name="Wang M."/>
            <person name="Pitluck S."/>
            <person name="Vogel J.P."/>
            <person name="Garvin D.F."/>
            <person name="Mockler T.C."/>
            <person name="Schmutz J."/>
            <person name="Rokhsar D."/>
            <person name="Bevan M.W."/>
        </authorList>
    </citation>
    <scope>NUCLEOTIDE SEQUENCE</scope>
    <source>
        <strain evidence="2">Bd21</strain>
    </source>
</reference>
<reference evidence="2 3" key="1">
    <citation type="journal article" date="2010" name="Nature">
        <title>Genome sequencing and analysis of the model grass Brachypodium distachyon.</title>
        <authorList>
            <consortium name="International Brachypodium Initiative"/>
        </authorList>
    </citation>
    <scope>NUCLEOTIDE SEQUENCE [LARGE SCALE GENOMIC DNA]</scope>
    <source>
        <strain evidence="2 3">Bd21</strain>
    </source>
</reference>
<sequence>MGTSCPLHLLIAQSQQIIVGVKCTRGPYSFAKVSSRSQIFENARLGPHCLLSGSSQANTWCCHLGLVTSACIQKWNLFTTLAELILLLVATFFFLGTSATQGVFS</sequence>
<evidence type="ECO:0000256" key="1">
    <source>
        <dbReference type="SAM" id="Phobius"/>
    </source>
</evidence>
<dbReference type="EnsemblPlants" id="PNT73332">
    <property type="protein sequence ID" value="PNT73332"/>
    <property type="gene ID" value="BRADI_2g57090v3"/>
</dbReference>
<evidence type="ECO:0000313" key="4">
    <source>
        <dbReference type="Proteomes" id="UP000008810"/>
    </source>
</evidence>
<accession>A0A2K2DGC6</accession>
<keyword evidence="4" id="KW-1185">Reference proteome</keyword>
<organism evidence="2">
    <name type="scientific">Brachypodium distachyon</name>
    <name type="common">Purple false brome</name>
    <name type="synonym">Trachynia distachya</name>
    <dbReference type="NCBI Taxonomy" id="15368"/>
    <lineage>
        <taxon>Eukaryota</taxon>
        <taxon>Viridiplantae</taxon>
        <taxon>Streptophyta</taxon>
        <taxon>Embryophyta</taxon>
        <taxon>Tracheophyta</taxon>
        <taxon>Spermatophyta</taxon>
        <taxon>Magnoliopsida</taxon>
        <taxon>Liliopsida</taxon>
        <taxon>Poales</taxon>
        <taxon>Poaceae</taxon>
        <taxon>BOP clade</taxon>
        <taxon>Pooideae</taxon>
        <taxon>Stipodae</taxon>
        <taxon>Brachypodieae</taxon>
        <taxon>Brachypodium</taxon>
    </lineage>
</organism>
<dbReference type="EMBL" id="CM000881">
    <property type="protein sequence ID" value="PNT73332.1"/>
    <property type="molecule type" value="Genomic_DNA"/>
</dbReference>
<dbReference type="AlphaFoldDB" id="A0A2K2DGC6"/>
<dbReference type="Gramene" id="PNT73332">
    <property type="protein sequence ID" value="PNT73332"/>
    <property type="gene ID" value="BRADI_2g57090v3"/>
</dbReference>
<keyword evidence="1" id="KW-0472">Membrane</keyword>
<evidence type="ECO:0000313" key="2">
    <source>
        <dbReference type="EMBL" id="PNT73332.1"/>
    </source>
</evidence>
<dbReference type="OrthoDB" id="2013972at2759"/>
<dbReference type="Proteomes" id="UP000008810">
    <property type="component" value="Chromosome 2"/>
</dbReference>
<proteinExistence type="predicted"/>
<reference evidence="3" key="3">
    <citation type="submission" date="2018-08" db="UniProtKB">
        <authorList>
            <consortium name="EnsemblPlants"/>
        </authorList>
    </citation>
    <scope>IDENTIFICATION</scope>
    <source>
        <strain evidence="3">cv. Bd21</strain>
    </source>
</reference>
<feature type="transmembrane region" description="Helical" evidence="1">
    <location>
        <begin position="84"/>
        <end position="104"/>
    </location>
</feature>
<keyword evidence="1" id="KW-0812">Transmembrane</keyword>
<protein>
    <submittedName>
        <fullName evidence="2 3">Uncharacterized protein</fullName>
    </submittedName>
</protein>
<keyword evidence="1" id="KW-1133">Transmembrane helix</keyword>
<evidence type="ECO:0000313" key="3">
    <source>
        <dbReference type="EnsemblPlants" id="PNT73332"/>
    </source>
</evidence>